<feature type="domain" description="RRM" evidence="2">
    <location>
        <begin position="64"/>
        <end position="144"/>
    </location>
</feature>
<protein>
    <recommendedName>
        <fullName evidence="2">RRM domain-containing protein</fullName>
    </recommendedName>
</protein>
<evidence type="ECO:0000259" key="2">
    <source>
        <dbReference type="PROSITE" id="PS50102"/>
    </source>
</evidence>
<name>A0A0L0D2U9_THETB</name>
<gene>
    <name evidence="3" type="ORF">AMSG_03079</name>
</gene>
<accession>A0A0L0D2U9</accession>
<dbReference type="OrthoDB" id="7763451at2759"/>
<keyword evidence="1" id="KW-0694">RNA-binding</keyword>
<dbReference type="SUPFAM" id="SSF54928">
    <property type="entry name" value="RNA-binding domain, RBD"/>
    <property type="match status" value="1"/>
</dbReference>
<dbReference type="Gene3D" id="3.30.70.330">
    <property type="match status" value="1"/>
</dbReference>
<dbReference type="Proteomes" id="UP000054408">
    <property type="component" value="Unassembled WGS sequence"/>
</dbReference>
<dbReference type="PANTHER" id="PTHR32343:SF10">
    <property type="entry name" value="RNA-BINDING REGION RNP-1 DOMAIN-CONTAINING PROTEIN"/>
    <property type="match status" value="1"/>
</dbReference>
<dbReference type="InterPro" id="IPR012677">
    <property type="entry name" value="Nucleotide-bd_a/b_plait_sf"/>
</dbReference>
<dbReference type="PROSITE" id="PS50102">
    <property type="entry name" value="RRM"/>
    <property type="match status" value="1"/>
</dbReference>
<dbReference type="AlphaFoldDB" id="A0A0L0D2U9"/>
<dbReference type="PANTHER" id="PTHR32343">
    <property type="entry name" value="SERINE/ARGININE-RICH SPLICING FACTOR"/>
    <property type="match status" value="1"/>
</dbReference>
<dbReference type="InterPro" id="IPR000504">
    <property type="entry name" value="RRM_dom"/>
</dbReference>
<dbReference type="GO" id="GO:0003723">
    <property type="term" value="F:RNA binding"/>
    <property type="evidence" value="ECO:0007669"/>
    <property type="project" value="UniProtKB-UniRule"/>
</dbReference>
<keyword evidence="4" id="KW-1185">Reference proteome</keyword>
<dbReference type="GeneID" id="25562714"/>
<sequence>MAAETTTRFRSHWAANVSDITPHTSPAFMPPAELQSSEDSSWIKTHKTEPPLDYTTVPEEDRSRTVVVTNIDPEASNARILDFLAFAGRIQAFAFGRDAEPGSDGSRERHGYITYEEPSSFTTALLLSGARLLSTNLSIAPYDAVFDADKTPVPPEEAEEDEGIDGEGVVDADSVAELDADFMVAEADSPVEHSTLPKCSIIAMILASGYVLSASAVTKAKAVDAGTLNLADKSSAAWAAAAAKARRNAAARGLGRGVCRVRYVMGSAIATAQHAAAAVARKAGLGGFLSKVSSASAKVKDQTKAEIQRRRQ</sequence>
<dbReference type="STRING" id="461836.A0A0L0D2U9"/>
<organism evidence="3 4">
    <name type="scientific">Thecamonas trahens ATCC 50062</name>
    <dbReference type="NCBI Taxonomy" id="461836"/>
    <lineage>
        <taxon>Eukaryota</taxon>
        <taxon>Apusozoa</taxon>
        <taxon>Apusomonadida</taxon>
        <taxon>Apusomonadidae</taxon>
        <taxon>Thecamonas</taxon>
    </lineage>
</organism>
<evidence type="ECO:0000313" key="3">
    <source>
        <dbReference type="EMBL" id="KNC46642.1"/>
    </source>
</evidence>
<dbReference type="RefSeq" id="XP_013760415.1">
    <property type="nucleotide sequence ID" value="XM_013904961.1"/>
</dbReference>
<dbReference type="InterPro" id="IPR035979">
    <property type="entry name" value="RBD_domain_sf"/>
</dbReference>
<proteinExistence type="predicted"/>
<dbReference type="EMBL" id="GL349443">
    <property type="protein sequence ID" value="KNC46642.1"/>
    <property type="molecule type" value="Genomic_DNA"/>
</dbReference>
<reference evidence="3 4" key="1">
    <citation type="submission" date="2010-05" db="EMBL/GenBank/DDBJ databases">
        <title>The Genome Sequence of Thecamonas trahens ATCC 50062.</title>
        <authorList>
            <consortium name="The Broad Institute Genome Sequencing Platform"/>
            <person name="Russ C."/>
            <person name="Cuomo C."/>
            <person name="Shea T."/>
            <person name="Young S.K."/>
            <person name="Zeng Q."/>
            <person name="Koehrsen M."/>
            <person name="Haas B."/>
            <person name="Borodovsky M."/>
            <person name="Guigo R."/>
            <person name="Alvarado L."/>
            <person name="Berlin A."/>
            <person name="Bochicchio J."/>
            <person name="Borenstein D."/>
            <person name="Chapman S."/>
            <person name="Chen Z."/>
            <person name="Freedman E."/>
            <person name="Gellesch M."/>
            <person name="Goldberg J."/>
            <person name="Griggs A."/>
            <person name="Gujja S."/>
            <person name="Heilman E."/>
            <person name="Heiman D."/>
            <person name="Hepburn T."/>
            <person name="Howarth C."/>
            <person name="Jen D."/>
            <person name="Larson L."/>
            <person name="Mehta T."/>
            <person name="Park D."/>
            <person name="Pearson M."/>
            <person name="Roberts A."/>
            <person name="Saif S."/>
            <person name="Shenoy N."/>
            <person name="Sisk P."/>
            <person name="Stolte C."/>
            <person name="Sykes S."/>
            <person name="Thomson T."/>
            <person name="Walk T."/>
            <person name="White J."/>
            <person name="Yandava C."/>
            <person name="Burger G."/>
            <person name="Gray M.W."/>
            <person name="Holland P.W.H."/>
            <person name="King N."/>
            <person name="Lang F.B.F."/>
            <person name="Roger A.J."/>
            <person name="Ruiz-Trillo I."/>
            <person name="Lander E."/>
            <person name="Nusbaum C."/>
        </authorList>
    </citation>
    <scope>NUCLEOTIDE SEQUENCE [LARGE SCALE GENOMIC DNA]</scope>
    <source>
        <strain evidence="3 4">ATCC 50062</strain>
    </source>
</reference>
<evidence type="ECO:0000313" key="4">
    <source>
        <dbReference type="Proteomes" id="UP000054408"/>
    </source>
</evidence>
<evidence type="ECO:0000256" key="1">
    <source>
        <dbReference type="PROSITE-ProRule" id="PRU00176"/>
    </source>
</evidence>